<evidence type="ECO:0000256" key="3">
    <source>
        <dbReference type="PROSITE-ProRule" id="PRU10038"/>
    </source>
</evidence>
<dbReference type="RefSeq" id="WP_152008278.1">
    <property type="nucleotide sequence ID" value="NZ_JAAAML010000001.1"/>
</dbReference>
<evidence type="ECO:0000313" key="5">
    <source>
        <dbReference type="EMBL" id="MCO6407758.1"/>
    </source>
</evidence>
<accession>A0ABT1CNQ5</accession>
<dbReference type="PANTHER" id="PTHR48081:SF8">
    <property type="entry name" value="ALPHA_BETA HYDROLASE FOLD-3 DOMAIN-CONTAINING PROTEIN-RELATED"/>
    <property type="match status" value="1"/>
</dbReference>
<sequence length="320" mass="34443">MKDTSLRPAPYDSLLDEETWAFVDKSVAFYPENATSLDYQGQRDVYDALCKAFDAGRPSGVSVRDHSLPGAVSPIFVREYRPASATPQATVLYLHGGGFILGGLESHDSICAEICDRTGYEVVAVDYRLAPEHLHPAQFEDSLAAFRFIARNRRHPVILAGDSAGGNLAAAVSWATRGEAHVPAGQLLIYPALGADTSRGSFVTHMNAPMLTTADMLYYDELRSGGSSPTGDPRFTPLAAADFTAMPPTLVFTAECDPLAGDGPDYCNRLTAAGGKAICFEETGLVHGYLRARHSVGRARDSFDRMITGLKALAASEWAY</sequence>
<dbReference type="InterPro" id="IPR033140">
    <property type="entry name" value="Lipase_GDXG_put_SER_AS"/>
</dbReference>
<feature type="active site" evidence="3">
    <location>
        <position position="163"/>
    </location>
</feature>
<gene>
    <name evidence="5" type="ORF">GTW23_06170</name>
</gene>
<dbReference type="SUPFAM" id="SSF53474">
    <property type="entry name" value="alpha/beta-Hydrolases"/>
    <property type="match status" value="1"/>
</dbReference>
<dbReference type="Pfam" id="PF07859">
    <property type="entry name" value="Abhydrolase_3"/>
    <property type="match status" value="1"/>
</dbReference>
<reference evidence="5 6" key="1">
    <citation type="submission" date="2020-01" db="EMBL/GenBank/DDBJ databases">
        <title>Genomes of bacteria type strains.</title>
        <authorList>
            <person name="Chen J."/>
            <person name="Zhu S."/>
            <person name="Yang J."/>
        </authorList>
    </citation>
    <scope>NUCLEOTIDE SEQUENCE [LARGE SCALE GENOMIC DNA]</scope>
    <source>
        <strain evidence="5 6">DSM 16655</strain>
    </source>
</reference>
<comment type="similarity">
    <text evidence="1">Belongs to the 'GDXG' lipolytic enzyme family.</text>
</comment>
<feature type="domain" description="Alpha/beta hydrolase fold-3" evidence="4">
    <location>
        <begin position="91"/>
        <end position="290"/>
    </location>
</feature>
<keyword evidence="2 5" id="KW-0378">Hydrolase</keyword>
<evidence type="ECO:0000259" key="4">
    <source>
        <dbReference type="Pfam" id="PF07859"/>
    </source>
</evidence>
<dbReference type="Proteomes" id="UP001320715">
    <property type="component" value="Unassembled WGS sequence"/>
</dbReference>
<dbReference type="Gene3D" id="3.40.50.1820">
    <property type="entry name" value="alpha/beta hydrolase"/>
    <property type="match status" value="1"/>
</dbReference>
<dbReference type="PROSITE" id="PS01174">
    <property type="entry name" value="LIPASE_GDXG_SER"/>
    <property type="match status" value="1"/>
</dbReference>
<organism evidence="5 6">
    <name type="scientific">Hoeflea alexandrii</name>
    <dbReference type="NCBI Taxonomy" id="288436"/>
    <lineage>
        <taxon>Bacteria</taxon>
        <taxon>Pseudomonadati</taxon>
        <taxon>Pseudomonadota</taxon>
        <taxon>Alphaproteobacteria</taxon>
        <taxon>Hyphomicrobiales</taxon>
        <taxon>Rhizobiaceae</taxon>
        <taxon>Hoeflea</taxon>
    </lineage>
</organism>
<comment type="caution">
    <text evidence="5">The sequence shown here is derived from an EMBL/GenBank/DDBJ whole genome shotgun (WGS) entry which is preliminary data.</text>
</comment>
<dbReference type="InterPro" id="IPR029058">
    <property type="entry name" value="AB_hydrolase_fold"/>
</dbReference>
<protein>
    <submittedName>
        <fullName evidence="5">Alpha/beta hydrolase fold domain-containing protein</fullName>
    </submittedName>
</protein>
<proteinExistence type="inferred from homology"/>
<keyword evidence="6" id="KW-1185">Reference proteome</keyword>
<evidence type="ECO:0000256" key="1">
    <source>
        <dbReference type="ARBA" id="ARBA00010515"/>
    </source>
</evidence>
<dbReference type="EMBL" id="JAAAML010000001">
    <property type="protein sequence ID" value="MCO6407758.1"/>
    <property type="molecule type" value="Genomic_DNA"/>
</dbReference>
<evidence type="ECO:0000313" key="6">
    <source>
        <dbReference type="Proteomes" id="UP001320715"/>
    </source>
</evidence>
<dbReference type="InterPro" id="IPR050300">
    <property type="entry name" value="GDXG_lipolytic_enzyme"/>
</dbReference>
<dbReference type="InterPro" id="IPR013094">
    <property type="entry name" value="AB_hydrolase_3"/>
</dbReference>
<name>A0ABT1CNQ5_9HYPH</name>
<dbReference type="GO" id="GO:0016787">
    <property type="term" value="F:hydrolase activity"/>
    <property type="evidence" value="ECO:0007669"/>
    <property type="project" value="UniProtKB-KW"/>
</dbReference>
<dbReference type="PANTHER" id="PTHR48081">
    <property type="entry name" value="AB HYDROLASE SUPERFAMILY PROTEIN C4A8.06C"/>
    <property type="match status" value="1"/>
</dbReference>
<evidence type="ECO:0000256" key="2">
    <source>
        <dbReference type="ARBA" id="ARBA00022801"/>
    </source>
</evidence>